<keyword evidence="2" id="KW-1185">Reference proteome</keyword>
<evidence type="ECO:0000313" key="2">
    <source>
        <dbReference type="Proteomes" id="UP000032142"/>
    </source>
</evidence>
<proteinExistence type="predicted"/>
<protein>
    <submittedName>
        <fullName evidence="1">Uncharacterized protein</fullName>
    </submittedName>
</protein>
<dbReference type="EMBL" id="KN408774">
    <property type="protein sequence ID" value="KHG17674.1"/>
    <property type="molecule type" value="Genomic_DNA"/>
</dbReference>
<organism evidence="1 2">
    <name type="scientific">Gossypium arboreum</name>
    <name type="common">Tree cotton</name>
    <name type="synonym">Gossypium nanking</name>
    <dbReference type="NCBI Taxonomy" id="29729"/>
    <lineage>
        <taxon>Eukaryota</taxon>
        <taxon>Viridiplantae</taxon>
        <taxon>Streptophyta</taxon>
        <taxon>Embryophyta</taxon>
        <taxon>Tracheophyta</taxon>
        <taxon>Spermatophyta</taxon>
        <taxon>Magnoliopsida</taxon>
        <taxon>eudicotyledons</taxon>
        <taxon>Gunneridae</taxon>
        <taxon>Pentapetalae</taxon>
        <taxon>rosids</taxon>
        <taxon>malvids</taxon>
        <taxon>Malvales</taxon>
        <taxon>Malvaceae</taxon>
        <taxon>Malvoideae</taxon>
        <taxon>Gossypium</taxon>
    </lineage>
</organism>
<gene>
    <name evidence="1" type="ORF">F383_21563</name>
</gene>
<name>A0A0B0P0K4_GOSAR</name>
<sequence>MISVSIYMCNLSAVCSICDWKLERLLWESDEYN</sequence>
<dbReference type="AlphaFoldDB" id="A0A0B0P0K4"/>
<dbReference type="Proteomes" id="UP000032142">
    <property type="component" value="Unassembled WGS sequence"/>
</dbReference>
<reference evidence="2" key="1">
    <citation type="submission" date="2014-09" db="EMBL/GenBank/DDBJ databases">
        <authorList>
            <person name="Mudge J."/>
            <person name="Ramaraj T."/>
            <person name="Lindquist I.E."/>
            <person name="Bharti A.K."/>
            <person name="Sundararajan A."/>
            <person name="Cameron C.T."/>
            <person name="Woodward J.E."/>
            <person name="May G.D."/>
            <person name="Brubaker C."/>
            <person name="Broadhvest J."/>
            <person name="Wilkins T.A."/>
        </authorList>
    </citation>
    <scope>NUCLEOTIDE SEQUENCE</scope>
    <source>
        <strain evidence="2">cv. AKA8401</strain>
    </source>
</reference>
<evidence type="ECO:0000313" key="1">
    <source>
        <dbReference type="EMBL" id="KHG17674.1"/>
    </source>
</evidence>
<accession>A0A0B0P0K4</accession>